<name>B0C8H0_ACAM1</name>
<protein>
    <submittedName>
        <fullName evidence="1">Uncharacterized protein</fullName>
    </submittedName>
</protein>
<dbReference type="STRING" id="329726.AM1_5163"/>
<gene>
    <name evidence="1" type="ordered locus">AM1_5163</name>
</gene>
<evidence type="ECO:0000313" key="2">
    <source>
        <dbReference type="Proteomes" id="UP000000268"/>
    </source>
</evidence>
<keyword evidence="2" id="KW-1185">Reference proteome</keyword>
<sequence>MRAMEQVQGYLGLDHGPCPIKGPTNPVLVDTPYYTSKVYVSAKCRSCRDLKLDDIQGFVCSYEQERWGSFPRTLDWGLWNPAHPNLGLKSGRSVPIEFIQAVQDQYEAQAVKAFRAAHPDATFREARDAYAELLAKLQDDLNKD</sequence>
<dbReference type="KEGG" id="amr:AM1_5163"/>
<dbReference type="AlphaFoldDB" id="B0C8H0"/>
<reference evidence="1 2" key="1">
    <citation type="journal article" date="2008" name="Proc. Natl. Acad. Sci. U.S.A.">
        <title>Niche adaptation and genome expansion in the chlorophyll d-producing cyanobacterium Acaryochloris marina.</title>
        <authorList>
            <person name="Swingley W.D."/>
            <person name="Chen M."/>
            <person name="Cheung P.C."/>
            <person name="Conrad A.L."/>
            <person name="Dejesa L.C."/>
            <person name="Hao J."/>
            <person name="Honchak B.M."/>
            <person name="Karbach L.E."/>
            <person name="Kurdoglu A."/>
            <person name="Lahiri S."/>
            <person name="Mastrian S.D."/>
            <person name="Miyashita H."/>
            <person name="Page L."/>
            <person name="Ramakrishna P."/>
            <person name="Satoh S."/>
            <person name="Sattley W.M."/>
            <person name="Shimada Y."/>
            <person name="Taylor H.L."/>
            <person name="Tomo T."/>
            <person name="Tsuchiya T."/>
            <person name="Wang Z.T."/>
            <person name="Raymond J."/>
            <person name="Mimuro M."/>
            <person name="Blankenship R.E."/>
            <person name="Touchman J.W."/>
        </authorList>
    </citation>
    <scope>NUCLEOTIDE SEQUENCE [LARGE SCALE GENOMIC DNA]</scope>
    <source>
        <strain evidence="2">MBIC 11017</strain>
    </source>
</reference>
<organism evidence="1 2">
    <name type="scientific">Acaryochloris marina (strain MBIC 11017)</name>
    <dbReference type="NCBI Taxonomy" id="329726"/>
    <lineage>
        <taxon>Bacteria</taxon>
        <taxon>Bacillati</taxon>
        <taxon>Cyanobacteriota</taxon>
        <taxon>Cyanophyceae</taxon>
        <taxon>Acaryochloridales</taxon>
        <taxon>Acaryochloridaceae</taxon>
        <taxon>Acaryochloris</taxon>
    </lineage>
</organism>
<dbReference type="HOGENOM" id="CLU_1783136_0_0_3"/>
<proteinExistence type="predicted"/>
<evidence type="ECO:0000313" key="1">
    <source>
        <dbReference type="EMBL" id="ABW30125.1"/>
    </source>
</evidence>
<dbReference type="eggNOG" id="ENOG50335HJ">
    <property type="taxonomic scope" value="Bacteria"/>
</dbReference>
<dbReference type="Proteomes" id="UP000000268">
    <property type="component" value="Chromosome"/>
</dbReference>
<dbReference type="EMBL" id="CP000828">
    <property type="protein sequence ID" value="ABW30125.1"/>
    <property type="molecule type" value="Genomic_DNA"/>
</dbReference>
<accession>B0C8H0</accession>